<keyword evidence="3" id="KW-1185">Reference proteome</keyword>
<evidence type="ECO:0000313" key="2">
    <source>
        <dbReference type="EMBL" id="KAJ01758.1"/>
    </source>
</evidence>
<proteinExistence type="predicted"/>
<accession>A0A061SQ56</accession>
<keyword evidence="1" id="KW-0732">Signal</keyword>
<dbReference type="Proteomes" id="UP000027337">
    <property type="component" value="Unassembled WGS sequence"/>
</dbReference>
<dbReference type="EMBL" id="JEMU01000020">
    <property type="protein sequence ID" value="KAJ01758.1"/>
    <property type="molecule type" value="Genomic_DNA"/>
</dbReference>
<dbReference type="PROSITE" id="PS51257">
    <property type="entry name" value="PROKAR_LIPOPROTEIN"/>
    <property type="match status" value="1"/>
</dbReference>
<dbReference type="eggNOG" id="ENOG50315W2">
    <property type="taxonomic scope" value="Bacteria"/>
</dbReference>
<gene>
    <name evidence="2" type="ORF">PM02_17845</name>
</gene>
<comment type="caution">
    <text evidence="2">The sequence shown here is derived from an EMBL/GenBank/DDBJ whole genome shotgun (WGS) entry which is preliminary data.</text>
</comment>
<name>A0A061SQ56_9RHOB</name>
<organism evidence="2 3">
    <name type="scientific">Sulfitobacter mediterraneus</name>
    <dbReference type="NCBI Taxonomy" id="83219"/>
    <lineage>
        <taxon>Bacteria</taxon>
        <taxon>Pseudomonadati</taxon>
        <taxon>Pseudomonadota</taxon>
        <taxon>Alphaproteobacteria</taxon>
        <taxon>Rhodobacterales</taxon>
        <taxon>Roseobacteraceae</taxon>
        <taxon>Sulfitobacter</taxon>
    </lineage>
</organism>
<evidence type="ECO:0008006" key="4">
    <source>
        <dbReference type="Google" id="ProtNLM"/>
    </source>
</evidence>
<protein>
    <recommendedName>
        <fullName evidence="4">Lipoprotein</fullName>
    </recommendedName>
</protein>
<reference evidence="2 3" key="1">
    <citation type="journal article" date="2014" name="Genome Announc.">
        <title>Draft Genome Sequences of Two Isolates of the Roseobacter Group, Sulfitobacter sp. Strains 3SOLIMAR09 and 1FIGIMAR09, from Harbors of Mallorca Island (Mediterranean Sea).</title>
        <authorList>
            <person name="Mas-Llado M."/>
            <person name="Pina-Villalonga J.M."/>
            <person name="Brunet-Galmes I."/>
            <person name="Nogales B."/>
            <person name="Bosch R."/>
        </authorList>
    </citation>
    <scope>NUCLEOTIDE SEQUENCE [LARGE SCALE GENOMIC DNA]</scope>
    <source>
        <strain evidence="2 3">1FIGIMAR09</strain>
    </source>
</reference>
<feature type="signal peptide" evidence="1">
    <location>
        <begin position="1"/>
        <end position="22"/>
    </location>
</feature>
<evidence type="ECO:0000256" key="1">
    <source>
        <dbReference type="SAM" id="SignalP"/>
    </source>
</evidence>
<dbReference type="AlphaFoldDB" id="A0A061SQ56"/>
<dbReference type="STRING" id="83219.PM02_17845"/>
<sequence>MRNIKFLLATAGFLILAGCAIPSNPLPDASQAVIEEASYQHDGPAKLTLYTMINNRSGSGAHSSLMINGSQRVIFDPAGTVRFSAVPERGDVLFGITPQVADFYARAHARETYHVVIQEVEVSPEIAERALQLALAHGRAASGFCSASTSSVLQKLPGFESIGNTFFPKRLMADFEKLPGVTTRKLFEDDEDDKSLAISLFDQRLDATE</sequence>
<dbReference type="RefSeq" id="WP_051584244.1">
    <property type="nucleotide sequence ID" value="NZ_JEMU01000020.1"/>
</dbReference>
<evidence type="ECO:0000313" key="3">
    <source>
        <dbReference type="Proteomes" id="UP000027337"/>
    </source>
</evidence>
<feature type="chain" id="PRO_5001606682" description="Lipoprotein" evidence="1">
    <location>
        <begin position="23"/>
        <end position="209"/>
    </location>
</feature>